<proteinExistence type="inferred from homology"/>
<comment type="caution">
    <text evidence="9">The sequence shown here is derived from an EMBL/GenBank/DDBJ whole genome shotgun (WGS) entry which is preliminary data.</text>
</comment>
<dbReference type="AlphaFoldDB" id="A0A8H7C6N0"/>
<evidence type="ECO:0000256" key="6">
    <source>
        <dbReference type="PROSITE-ProRule" id="PRU00646"/>
    </source>
</evidence>
<evidence type="ECO:0000256" key="3">
    <source>
        <dbReference type="ARBA" id="ARBA00022448"/>
    </source>
</evidence>
<evidence type="ECO:0000259" key="8">
    <source>
        <dbReference type="PROSITE" id="PS51314"/>
    </source>
</evidence>
<dbReference type="PANTHER" id="PTHR13678">
    <property type="entry name" value="VACUOLAR PROTEIN SORTING-ASSOCIATED PROTEIN 37"/>
    <property type="match status" value="1"/>
</dbReference>
<keyword evidence="3 6" id="KW-0813">Transport</keyword>
<organism evidence="9 10">
    <name type="scientific">Agaricus bisporus var. burnettii</name>
    <dbReference type="NCBI Taxonomy" id="192524"/>
    <lineage>
        <taxon>Eukaryota</taxon>
        <taxon>Fungi</taxon>
        <taxon>Dikarya</taxon>
        <taxon>Basidiomycota</taxon>
        <taxon>Agaricomycotina</taxon>
        <taxon>Agaricomycetes</taxon>
        <taxon>Agaricomycetidae</taxon>
        <taxon>Agaricales</taxon>
        <taxon>Agaricineae</taxon>
        <taxon>Agaricaceae</taxon>
        <taxon>Agaricus</taxon>
    </lineage>
</organism>
<comment type="subcellular location">
    <subcellularLocation>
        <location evidence="1">Endosome</location>
    </subcellularLocation>
</comment>
<evidence type="ECO:0000256" key="4">
    <source>
        <dbReference type="ARBA" id="ARBA00022753"/>
    </source>
</evidence>
<keyword evidence="5 6" id="KW-0653">Protein transport</keyword>
<dbReference type="EMBL" id="JABXXO010000010">
    <property type="protein sequence ID" value="KAF7768084.1"/>
    <property type="molecule type" value="Genomic_DNA"/>
</dbReference>
<sequence length="201" mass="23067">MTTPLLAEFPELAHLSREDLEDLLADPVYFQAIFHSLGGVRRLYQSQADLGFANETIANNNLHLQQPLYNLRSETQDAFDEAKSLEARWKELEKEQRDLYQRYTPQFLLMRLKHSITAQDDASEALATAFVRPPTSVNPTSGTGTPAPNNEIDDFVKEFKELRKIYHKRVLWAEKWSSKSLGVSVIDISCLHLHGEWLLIQ</sequence>
<dbReference type="GO" id="GO:0006623">
    <property type="term" value="P:protein targeting to vacuole"/>
    <property type="evidence" value="ECO:0007669"/>
    <property type="project" value="TreeGrafter"/>
</dbReference>
<dbReference type="PANTHER" id="PTHR13678:SF2">
    <property type="entry name" value="VACUOLAR PROTEIN SORTING-ASSOCIATED PROTEIN 37A"/>
    <property type="match status" value="1"/>
</dbReference>
<keyword evidence="7" id="KW-0175">Coiled coil</keyword>
<keyword evidence="4" id="KW-0967">Endosome</keyword>
<evidence type="ECO:0000256" key="1">
    <source>
        <dbReference type="ARBA" id="ARBA00004177"/>
    </source>
</evidence>
<dbReference type="GO" id="GO:0000813">
    <property type="term" value="C:ESCRT I complex"/>
    <property type="evidence" value="ECO:0007669"/>
    <property type="project" value="UniProtKB-ARBA"/>
</dbReference>
<feature type="domain" description="VPS37 C-terminal" evidence="8">
    <location>
        <begin position="86"/>
        <end position="190"/>
    </location>
</feature>
<dbReference type="GO" id="GO:0006612">
    <property type="term" value="P:protein targeting to membrane"/>
    <property type="evidence" value="ECO:0007669"/>
    <property type="project" value="TreeGrafter"/>
</dbReference>
<dbReference type="Proteomes" id="UP000629468">
    <property type="component" value="Unassembled WGS sequence"/>
</dbReference>
<accession>A0A8H7C6N0</accession>
<dbReference type="GO" id="GO:0043162">
    <property type="term" value="P:ubiquitin-dependent protein catabolic process via the multivesicular body sorting pathway"/>
    <property type="evidence" value="ECO:0007669"/>
    <property type="project" value="UniProtKB-ARBA"/>
</dbReference>
<feature type="coiled-coil region" evidence="7">
    <location>
        <begin position="75"/>
        <end position="102"/>
    </location>
</feature>
<evidence type="ECO:0000313" key="9">
    <source>
        <dbReference type="EMBL" id="KAF7768084.1"/>
    </source>
</evidence>
<evidence type="ECO:0000256" key="5">
    <source>
        <dbReference type="ARBA" id="ARBA00022927"/>
    </source>
</evidence>
<dbReference type="Pfam" id="PF07200">
    <property type="entry name" value="Mod_r"/>
    <property type="match status" value="1"/>
</dbReference>
<evidence type="ECO:0000256" key="7">
    <source>
        <dbReference type="SAM" id="Coils"/>
    </source>
</evidence>
<name>A0A8H7C6N0_AGABI</name>
<reference evidence="9 10" key="1">
    <citation type="journal article" name="Sci. Rep.">
        <title>Telomere-to-telomere assembled and centromere annotated genomes of the two main subspecies of the button mushroom Agaricus bisporus reveal especially polymorphic chromosome ends.</title>
        <authorList>
            <person name="Sonnenberg A.S.M."/>
            <person name="Sedaghat-Telgerd N."/>
            <person name="Lavrijssen B."/>
            <person name="Ohm R.A."/>
            <person name="Hendrickx P.M."/>
            <person name="Scholtmeijer K."/>
            <person name="Baars J.J.P."/>
            <person name="van Peer A."/>
        </authorList>
    </citation>
    <scope>NUCLEOTIDE SEQUENCE [LARGE SCALE GENOMIC DNA]</scope>
    <source>
        <strain evidence="9 10">H119_p4</strain>
    </source>
</reference>
<dbReference type="InterPro" id="IPR037202">
    <property type="entry name" value="ESCRT_assembly_dom"/>
</dbReference>
<dbReference type="Gene3D" id="1.10.287.660">
    <property type="entry name" value="Helix hairpin bin"/>
    <property type="match status" value="1"/>
</dbReference>
<evidence type="ECO:0000313" key="10">
    <source>
        <dbReference type="Proteomes" id="UP000629468"/>
    </source>
</evidence>
<dbReference type="InterPro" id="IPR009851">
    <property type="entry name" value="Mod_r"/>
</dbReference>
<protein>
    <recommendedName>
        <fullName evidence="8">VPS37 C-terminal domain-containing protein</fullName>
    </recommendedName>
</protein>
<dbReference type="InterPro" id="IPR029012">
    <property type="entry name" value="Helix_hairpin_bin_sf"/>
</dbReference>
<gene>
    <name evidence="9" type="ORF">Agabi119p4_7327</name>
</gene>
<dbReference type="SUPFAM" id="SSF140111">
    <property type="entry name" value="Endosomal sorting complex assembly domain"/>
    <property type="match status" value="1"/>
</dbReference>
<dbReference type="PROSITE" id="PS51314">
    <property type="entry name" value="VPS37_C"/>
    <property type="match status" value="1"/>
</dbReference>
<comment type="similarity">
    <text evidence="2">Belongs to the VPS37 family.</text>
</comment>
<evidence type="ECO:0000256" key="2">
    <source>
        <dbReference type="ARBA" id="ARBA00007617"/>
    </source>
</evidence>